<name>A0A0D3E996_BRAOL</name>
<reference evidence="2 3" key="1">
    <citation type="journal article" date="2014" name="Genome Biol.">
        <title>Transcriptome and methylome profiling reveals relics of genome dominance in the mesopolyploid Brassica oleracea.</title>
        <authorList>
            <person name="Parkin I.A."/>
            <person name="Koh C."/>
            <person name="Tang H."/>
            <person name="Robinson S.J."/>
            <person name="Kagale S."/>
            <person name="Clarke W.E."/>
            <person name="Town C.D."/>
            <person name="Nixon J."/>
            <person name="Krishnakumar V."/>
            <person name="Bidwell S.L."/>
            <person name="Denoeud F."/>
            <person name="Belcram H."/>
            <person name="Links M.G."/>
            <person name="Just J."/>
            <person name="Clarke C."/>
            <person name="Bender T."/>
            <person name="Huebert T."/>
            <person name="Mason A.S."/>
            <person name="Pires J.C."/>
            <person name="Barker G."/>
            <person name="Moore J."/>
            <person name="Walley P.G."/>
            <person name="Manoli S."/>
            <person name="Batley J."/>
            <person name="Edwards D."/>
            <person name="Nelson M.N."/>
            <person name="Wang X."/>
            <person name="Paterson A.H."/>
            <person name="King G."/>
            <person name="Bancroft I."/>
            <person name="Chalhoub B."/>
            <person name="Sharpe A.G."/>
        </authorList>
    </citation>
    <scope>NUCLEOTIDE SEQUENCE</scope>
    <source>
        <strain evidence="2 3">cv. TO1000</strain>
    </source>
</reference>
<evidence type="ECO:0000313" key="3">
    <source>
        <dbReference type="Proteomes" id="UP000032141"/>
    </source>
</evidence>
<feature type="region of interest" description="Disordered" evidence="1">
    <location>
        <begin position="23"/>
        <end position="47"/>
    </location>
</feature>
<dbReference type="EnsemblPlants" id="Bo9g092470.1">
    <property type="protein sequence ID" value="Bo9g092470.1"/>
    <property type="gene ID" value="Bo9g092470"/>
</dbReference>
<evidence type="ECO:0000313" key="2">
    <source>
        <dbReference type="EnsemblPlants" id="Bo9g092470.1"/>
    </source>
</evidence>
<organism evidence="2 3">
    <name type="scientific">Brassica oleracea var. oleracea</name>
    <dbReference type="NCBI Taxonomy" id="109376"/>
    <lineage>
        <taxon>Eukaryota</taxon>
        <taxon>Viridiplantae</taxon>
        <taxon>Streptophyta</taxon>
        <taxon>Embryophyta</taxon>
        <taxon>Tracheophyta</taxon>
        <taxon>Spermatophyta</taxon>
        <taxon>Magnoliopsida</taxon>
        <taxon>eudicotyledons</taxon>
        <taxon>Gunneridae</taxon>
        <taxon>Pentapetalae</taxon>
        <taxon>rosids</taxon>
        <taxon>malvids</taxon>
        <taxon>Brassicales</taxon>
        <taxon>Brassicaceae</taxon>
        <taxon>Brassiceae</taxon>
        <taxon>Brassica</taxon>
    </lineage>
</organism>
<proteinExistence type="predicted"/>
<keyword evidence="3" id="KW-1185">Reference proteome</keyword>
<sequence>MIRPRGVTLITANQFIPESLIRGYPDLSPTISPRPTGTGGSWRPNGNHVKSAVAGLRIRDGRHLSRGLEGLEKRVTIETSGSNNGRKLSK</sequence>
<dbReference type="HOGENOM" id="CLU_2443946_0_0_1"/>
<accession>A0A0D3E996</accession>
<dbReference type="Gramene" id="Bo9g092470.1">
    <property type="protein sequence ID" value="Bo9g092470.1"/>
    <property type="gene ID" value="Bo9g092470"/>
</dbReference>
<dbReference type="AlphaFoldDB" id="A0A0D3E996"/>
<protein>
    <submittedName>
        <fullName evidence="2">Uncharacterized protein</fullName>
    </submittedName>
</protein>
<reference evidence="2" key="2">
    <citation type="submission" date="2015-03" db="UniProtKB">
        <authorList>
            <consortium name="EnsemblPlants"/>
        </authorList>
    </citation>
    <scope>IDENTIFICATION</scope>
</reference>
<evidence type="ECO:0000256" key="1">
    <source>
        <dbReference type="SAM" id="MobiDB-lite"/>
    </source>
</evidence>
<dbReference type="Proteomes" id="UP000032141">
    <property type="component" value="Chromosome C9"/>
</dbReference>